<organism evidence="5 6">
    <name type="scientific">Parascaris equorum</name>
    <name type="common">Equine roundworm</name>
    <dbReference type="NCBI Taxonomy" id="6256"/>
    <lineage>
        <taxon>Eukaryota</taxon>
        <taxon>Metazoa</taxon>
        <taxon>Ecdysozoa</taxon>
        <taxon>Nematoda</taxon>
        <taxon>Chromadorea</taxon>
        <taxon>Rhabditida</taxon>
        <taxon>Spirurina</taxon>
        <taxon>Ascaridomorpha</taxon>
        <taxon>Ascaridoidea</taxon>
        <taxon>Ascarididae</taxon>
        <taxon>Parascaris</taxon>
    </lineage>
</organism>
<dbReference type="PANTHER" id="PTHR10353">
    <property type="entry name" value="GLYCOSYL HYDROLASE"/>
    <property type="match status" value="1"/>
</dbReference>
<proteinExistence type="inferred from homology"/>
<keyword evidence="2" id="KW-0378">Hydrolase</keyword>
<evidence type="ECO:0000256" key="4">
    <source>
        <dbReference type="RuleBase" id="RU003690"/>
    </source>
</evidence>
<sequence>MILYRKISTDVYTFDSIASLDGEGGRSASWMIMDCAVRIRAVGCFATEVLVALEQRPQSSVAQVAYEPVAISNDAKTITVHRKRDNFIKWPEIALKGFGRKIVLRIAIYLQNVIKVWSSDVEYRALKTIAAYAPMRSLMHMTSFPKGFIWACATSAYQVEGGHTADGTVTHYRFSISWPRVLPRGTIDEINEQGLHSQVTLFHWDFPLALTEHGGWLNPLSIKWFSDYAQLCFSRFDKNVCIHFFSSYSIIM</sequence>
<evidence type="ECO:0000256" key="2">
    <source>
        <dbReference type="ARBA" id="ARBA00022801"/>
    </source>
</evidence>
<dbReference type="InterPro" id="IPR033132">
    <property type="entry name" value="GH_1_N_CS"/>
</dbReference>
<dbReference type="Gene3D" id="3.20.20.80">
    <property type="entry name" value="Glycosidases"/>
    <property type="match status" value="1"/>
</dbReference>
<name>A0A914RQB1_PAREQ</name>
<keyword evidence="5" id="KW-1185">Reference proteome</keyword>
<protein>
    <submittedName>
        <fullName evidence="6">Uncharacterized protein</fullName>
    </submittedName>
</protein>
<dbReference type="InterPro" id="IPR001360">
    <property type="entry name" value="Glyco_hydro_1"/>
</dbReference>
<dbReference type="Proteomes" id="UP000887564">
    <property type="component" value="Unplaced"/>
</dbReference>
<dbReference type="PANTHER" id="PTHR10353:SF36">
    <property type="entry name" value="LP05116P"/>
    <property type="match status" value="1"/>
</dbReference>
<keyword evidence="3" id="KW-0326">Glycosidase</keyword>
<evidence type="ECO:0000313" key="5">
    <source>
        <dbReference type="Proteomes" id="UP000887564"/>
    </source>
</evidence>
<dbReference type="Pfam" id="PF00232">
    <property type="entry name" value="Glyco_hydro_1"/>
    <property type="match status" value="2"/>
</dbReference>
<accession>A0A914RQB1</accession>
<dbReference type="PROSITE" id="PS00653">
    <property type="entry name" value="GLYCOSYL_HYDROL_F1_2"/>
    <property type="match status" value="1"/>
</dbReference>
<evidence type="ECO:0000313" key="6">
    <source>
        <dbReference type="WBParaSite" id="PEQ_0000853701-mRNA-1"/>
    </source>
</evidence>
<evidence type="ECO:0000256" key="3">
    <source>
        <dbReference type="ARBA" id="ARBA00023295"/>
    </source>
</evidence>
<reference evidence="6" key="1">
    <citation type="submission" date="2022-11" db="UniProtKB">
        <authorList>
            <consortium name="WormBaseParasite"/>
        </authorList>
    </citation>
    <scope>IDENTIFICATION</scope>
</reference>
<dbReference type="GO" id="GO:0008422">
    <property type="term" value="F:beta-glucosidase activity"/>
    <property type="evidence" value="ECO:0007669"/>
    <property type="project" value="TreeGrafter"/>
</dbReference>
<dbReference type="WBParaSite" id="PEQ_0000853701-mRNA-1">
    <property type="protein sequence ID" value="PEQ_0000853701-mRNA-1"/>
    <property type="gene ID" value="PEQ_0000853701"/>
</dbReference>
<dbReference type="GO" id="GO:0005975">
    <property type="term" value="P:carbohydrate metabolic process"/>
    <property type="evidence" value="ECO:0007669"/>
    <property type="project" value="InterPro"/>
</dbReference>
<dbReference type="SUPFAM" id="SSF51445">
    <property type="entry name" value="(Trans)glycosidases"/>
    <property type="match status" value="1"/>
</dbReference>
<evidence type="ECO:0000256" key="1">
    <source>
        <dbReference type="ARBA" id="ARBA00010838"/>
    </source>
</evidence>
<dbReference type="InterPro" id="IPR017853">
    <property type="entry name" value="GH"/>
</dbReference>
<dbReference type="AlphaFoldDB" id="A0A914RQB1"/>
<comment type="similarity">
    <text evidence="1 4">Belongs to the glycosyl hydrolase 1 family.</text>
</comment>